<dbReference type="GO" id="GO:0016757">
    <property type="term" value="F:glycosyltransferase activity"/>
    <property type="evidence" value="ECO:0007669"/>
    <property type="project" value="UniProtKB-KW"/>
</dbReference>
<dbReference type="Pfam" id="PF10250">
    <property type="entry name" value="O-FucT"/>
    <property type="match status" value="1"/>
</dbReference>
<accession>A0A0E0B3I9</accession>
<evidence type="ECO:0000256" key="10">
    <source>
        <dbReference type="ARBA" id="ARBA00023180"/>
    </source>
</evidence>
<evidence type="ECO:0000256" key="1">
    <source>
        <dbReference type="ARBA" id="ARBA00004606"/>
    </source>
</evidence>
<evidence type="ECO:0000256" key="13">
    <source>
        <dbReference type="ARBA" id="ARBA00030350"/>
    </source>
</evidence>
<comment type="pathway">
    <text evidence="2">Glycan metabolism.</text>
</comment>
<evidence type="ECO:0000256" key="2">
    <source>
        <dbReference type="ARBA" id="ARBA00004881"/>
    </source>
</evidence>
<keyword evidence="5" id="KW-0808">Transferase</keyword>
<dbReference type="InterPro" id="IPR024709">
    <property type="entry name" value="FucosylTrfase_pln"/>
</dbReference>
<protein>
    <recommendedName>
        <fullName evidence="13">O-fucosyltransferase family protein</fullName>
    </recommendedName>
</protein>
<organism evidence="16">
    <name type="scientific">Oryza glumipatula</name>
    <dbReference type="NCBI Taxonomy" id="40148"/>
    <lineage>
        <taxon>Eukaryota</taxon>
        <taxon>Viridiplantae</taxon>
        <taxon>Streptophyta</taxon>
        <taxon>Embryophyta</taxon>
        <taxon>Tracheophyta</taxon>
        <taxon>Spermatophyta</taxon>
        <taxon>Magnoliopsida</taxon>
        <taxon>Liliopsida</taxon>
        <taxon>Poales</taxon>
        <taxon>Poaceae</taxon>
        <taxon>BOP clade</taxon>
        <taxon>Oryzoideae</taxon>
        <taxon>Oryzeae</taxon>
        <taxon>Oryzinae</taxon>
        <taxon>Oryza</taxon>
    </lineage>
</organism>
<name>A0A0E0B3I9_9ORYZ</name>
<feature type="transmembrane region" description="Helical" evidence="15">
    <location>
        <begin position="242"/>
        <end position="267"/>
    </location>
</feature>
<keyword evidence="6 15" id="KW-0812">Transmembrane</keyword>
<evidence type="ECO:0000256" key="9">
    <source>
        <dbReference type="ARBA" id="ARBA00023136"/>
    </source>
</evidence>
<proteinExistence type="inferred from homology"/>
<dbReference type="EnsemblPlants" id="OGLUM09G12290.1">
    <property type="protein sequence ID" value="OGLUM09G12290.1"/>
    <property type="gene ID" value="OGLUM09G12290"/>
</dbReference>
<dbReference type="FunFam" id="3.40.50.11350:FF:000011">
    <property type="entry name" value="O-fucosyltransferase 28"/>
    <property type="match status" value="1"/>
</dbReference>
<dbReference type="CDD" id="cd11299">
    <property type="entry name" value="O-FucT_plant"/>
    <property type="match status" value="1"/>
</dbReference>
<dbReference type="AlphaFoldDB" id="A0A0E0B3I9"/>
<evidence type="ECO:0000256" key="14">
    <source>
        <dbReference type="SAM" id="MobiDB-lite"/>
    </source>
</evidence>
<keyword evidence="8 15" id="KW-1133">Transmembrane helix</keyword>
<keyword evidence="11" id="KW-0294">Fucose metabolism</keyword>
<feature type="compositionally biased region" description="Low complexity" evidence="14">
    <location>
        <begin position="15"/>
        <end position="25"/>
    </location>
</feature>
<evidence type="ECO:0000256" key="6">
    <source>
        <dbReference type="ARBA" id="ARBA00022692"/>
    </source>
</evidence>
<keyword evidence="7" id="KW-0735">Signal-anchor</keyword>
<dbReference type="GO" id="GO:0016020">
    <property type="term" value="C:membrane"/>
    <property type="evidence" value="ECO:0007669"/>
    <property type="project" value="UniProtKB-SubCell"/>
</dbReference>
<feature type="compositionally biased region" description="Polar residues" evidence="14">
    <location>
        <begin position="744"/>
        <end position="765"/>
    </location>
</feature>
<feature type="transmembrane region" description="Helical" evidence="15">
    <location>
        <begin position="166"/>
        <end position="184"/>
    </location>
</feature>
<evidence type="ECO:0000256" key="4">
    <source>
        <dbReference type="ARBA" id="ARBA00022676"/>
    </source>
</evidence>
<sequence length="765" mass="84974">MASPAPPPTARLRPSQAASSASSSSFPTSICGLGSLGDASRVSSVSFRRRPPASPLVRCSQDPGKIEVFNTEGTEQSQGGSTGSINHGKYSTRSFSSKEFIFSPAPGKMGYAAAVERFLKLVAMVWAGSQVTKIFRAGGALALAPFVDRGLRWFTVRFNFKSEGKAFATIVGFCFALAALFPLAESSSSASEASAGGGALHYHHHQGQQQQLRFRLFKRPGSGAGEVVLGLGIRERRRIGNLLFLAFCGVCLLLGVAKIWAGGWFALPGDDKDADLQDLSISFTSDGGYRFDSHFGHVGGKESDRMLMTVGSEDSAPDVWSQPSSAKFRQCIISNSHKKEDSHTNGYILINANGGLNQMRFGICDMVAVAKILKATLVLPSLDHTSFWADDSEFKDLFNWRHFIESLKEDIDIVEILPPAYKHIEPLAKAPISWSKVNYYRDEILPLLKKHKVIYFTHTDSRLANNGLPSYIQKLRCRVNYRSLKYSQTIEDLGATLVSRMHQDGSPYLALHLRQVGFEKDMLAFTGCSHSLTSEEEEELRKMRYEVSHWKEKEINGTERRSMGGCPLTPRETSLLLKGLGFTRSTRIYLVAGEAFGNGSMQALMDDFPNIYSHSTLATKEELEPFRNHQNMLAGLDYIVALQSDVFLYTYDGNMAKAVQGHRRFENFRKTINPDRMSFVNLIDEYDEGRMSWDDFSSEVKRIHRDGERIGAPYLREPGEFPKLEESFFANPLPGCICEKLNDDSQSMPSEKAGTSEQLQSVYGK</sequence>
<evidence type="ECO:0000256" key="3">
    <source>
        <dbReference type="ARBA" id="ARBA00007737"/>
    </source>
</evidence>
<dbReference type="InterPro" id="IPR019378">
    <property type="entry name" value="GDP-Fuc_O-FucTrfase"/>
</dbReference>
<evidence type="ECO:0000256" key="15">
    <source>
        <dbReference type="SAM" id="Phobius"/>
    </source>
</evidence>
<evidence type="ECO:0000256" key="7">
    <source>
        <dbReference type="ARBA" id="ARBA00022968"/>
    </source>
</evidence>
<evidence type="ECO:0000313" key="17">
    <source>
        <dbReference type="Proteomes" id="UP000026961"/>
    </source>
</evidence>
<comment type="similarity">
    <text evidence="3">Belongs to the glycosyltransferase GT106 family.</text>
</comment>
<keyword evidence="12" id="KW-0119">Carbohydrate metabolism</keyword>
<dbReference type="GO" id="GO:0006004">
    <property type="term" value="P:fucose metabolic process"/>
    <property type="evidence" value="ECO:0007669"/>
    <property type="project" value="UniProtKB-KW"/>
</dbReference>
<keyword evidence="17" id="KW-1185">Reference proteome</keyword>
<dbReference type="PANTHER" id="PTHR31741:SF8">
    <property type="entry name" value="O-FUCOSYLTRANSFERASE 35"/>
    <property type="match status" value="1"/>
</dbReference>
<keyword evidence="10" id="KW-0325">Glycoprotein</keyword>
<dbReference type="Proteomes" id="UP000026961">
    <property type="component" value="Chromosome 9"/>
</dbReference>
<evidence type="ECO:0000256" key="8">
    <source>
        <dbReference type="ARBA" id="ARBA00022989"/>
    </source>
</evidence>
<reference evidence="16" key="1">
    <citation type="submission" date="2015-04" db="UniProtKB">
        <authorList>
            <consortium name="EnsemblPlants"/>
        </authorList>
    </citation>
    <scope>IDENTIFICATION</scope>
</reference>
<keyword evidence="4" id="KW-0328">Glycosyltransferase</keyword>
<dbReference type="GO" id="GO:0009507">
    <property type="term" value="C:chloroplast"/>
    <property type="evidence" value="ECO:0007669"/>
    <property type="project" value="TreeGrafter"/>
</dbReference>
<dbReference type="Gramene" id="OGLUM09G12290.1">
    <property type="protein sequence ID" value="OGLUM09G12290.1"/>
    <property type="gene ID" value="OGLUM09G12290"/>
</dbReference>
<dbReference type="GO" id="GO:0005794">
    <property type="term" value="C:Golgi apparatus"/>
    <property type="evidence" value="ECO:0007669"/>
    <property type="project" value="TreeGrafter"/>
</dbReference>
<evidence type="ECO:0000256" key="5">
    <source>
        <dbReference type="ARBA" id="ARBA00022679"/>
    </source>
</evidence>
<evidence type="ECO:0000313" key="16">
    <source>
        <dbReference type="EnsemblPlants" id="OGLUM09G12290.1"/>
    </source>
</evidence>
<evidence type="ECO:0000256" key="11">
    <source>
        <dbReference type="ARBA" id="ARBA00023253"/>
    </source>
</evidence>
<feature type="region of interest" description="Disordered" evidence="14">
    <location>
        <begin position="1"/>
        <end position="29"/>
    </location>
</feature>
<evidence type="ECO:0000256" key="12">
    <source>
        <dbReference type="ARBA" id="ARBA00023277"/>
    </source>
</evidence>
<feature type="region of interest" description="Disordered" evidence="14">
    <location>
        <begin position="741"/>
        <end position="765"/>
    </location>
</feature>
<keyword evidence="9 15" id="KW-0472">Membrane</keyword>
<comment type="subcellular location">
    <subcellularLocation>
        <location evidence="1">Membrane</location>
        <topology evidence="1">Single-pass type II membrane protein</topology>
    </subcellularLocation>
</comment>
<dbReference type="PANTHER" id="PTHR31741">
    <property type="entry name" value="OS02G0726500 PROTEIN-RELATED"/>
    <property type="match status" value="1"/>
</dbReference>
<reference evidence="16" key="2">
    <citation type="submission" date="2018-05" db="EMBL/GenBank/DDBJ databases">
        <title>OgluRS3 (Oryza glumaepatula Reference Sequence Version 3).</title>
        <authorList>
            <person name="Zhang J."/>
            <person name="Kudrna D."/>
            <person name="Lee S."/>
            <person name="Talag J."/>
            <person name="Welchert J."/>
            <person name="Wing R.A."/>
        </authorList>
    </citation>
    <scope>NUCLEOTIDE SEQUENCE [LARGE SCALE GENOMIC DNA]</scope>
</reference>